<evidence type="ECO:0000313" key="2">
    <source>
        <dbReference type="EMBL" id="GIX79917.1"/>
    </source>
</evidence>
<protein>
    <submittedName>
        <fullName evidence="2">Uncharacterized protein</fullName>
    </submittedName>
</protein>
<dbReference type="EMBL" id="BPLR01002985">
    <property type="protein sequence ID" value="GIX79917.1"/>
    <property type="molecule type" value="Genomic_DNA"/>
</dbReference>
<proteinExistence type="predicted"/>
<feature type="non-terminal residue" evidence="2">
    <location>
        <position position="1"/>
    </location>
</feature>
<accession>A0AAV4N8V3</accession>
<sequence length="97" mass="10122">ASFPVNIYPVGSLSAALTFSQGVAQATPRGGGLPSFLAPTPPPTEETCCANLFENDAVLCSVFPQGGRCGIRAGEGFAARSSHDGERERTMYGRNTE</sequence>
<evidence type="ECO:0000256" key="1">
    <source>
        <dbReference type="SAM" id="MobiDB-lite"/>
    </source>
</evidence>
<feature type="region of interest" description="Disordered" evidence="1">
    <location>
        <begin position="78"/>
        <end position="97"/>
    </location>
</feature>
<organism evidence="2 3">
    <name type="scientific">Caerostris extrusa</name>
    <name type="common">Bark spider</name>
    <name type="synonym">Caerostris bankana</name>
    <dbReference type="NCBI Taxonomy" id="172846"/>
    <lineage>
        <taxon>Eukaryota</taxon>
        <taxon>Metazoa</taxon>
        <taxon>Ecdysozoa</taxon>
        <taxon>Arthropoda</taxon>
        <taxon>Chelicerata</taxon>
        <taxon>Arachnida</taxon>
        <taxon>Araneae</taxon>
        <taxon>Araneomorphae</taxon>
        <taxon>Entelegynae</taxon>
        <taxon>Araneoidea</taxon>
        <taxon>Araneidae</taxon>
        <taxon>Caerostris</taxon>
    </lineage>
</organism>
<dbReference type="AlphaFoldDB" id="A0AAV4N8V3"/>
<reference evidence="2 3" key="1">
    <citation type="submission" date="2021-06" db="EMBL/GenBank/DDBJ databases">
        <title>Caerostris extrusa draft genome.</title>
        <authorList>
            <person name="Kono N."/>
            <person name="Arakawa K."/>
        </authorList>
    </citation>
    <scope>NUCLEOTIDE SEQUENCE [LARGE SCALE GENOMIC DNA]</scope>
</reference>
<feature type="compositionally biased region" description="Basic and acidic residues" evidence="1">
    <location>
        <begin position="81"/>
        <end position="97"/>
    </location>
</feature>
<gene>
    <name evidence="2" type="ORF">CEXT_244371</name>
</gene>
<comment type="caution">
    <text evidence="2">The sequence shown here is derived from an EMBL/GenBank/DDBJ whole genome shotgun (WGS) entry which is preliminary data.</text>
</comment>
<name>A0AAV4N8V3_CAEEX</name>
<evidence type="ECO:0000313" key="3">
    <source>
        <dbReference type="Proteomes" id="UP001054945"/>
    </source>
</evidence>
<dbReference type="Proteomes" id="UP001054945">
    <property type="component" value="Unassembled WGS sequence"/>
</dbReference>
<keyword evidence="3" id="KW-1185">Reference proteome</keyword>